<dbReference type="Gene3D" id="3.30.519.10">
    <property type="entry name" value="Guanine Nucleotide Dissociation Inhibitor, domain 2"/>
    <property type="match status" value="1"/>
</dbReference>
<feature type="region of interest" description="Disordered" evidence="6">
    <location>
        <begin position="83"/>
        <end position="102"/>
    </location>
</feature>
<dbReference type="Gene3D" id="1.10.405.10">
    <property type="entry name" value="Guanine Nucleotide Dissociation Inhibitor, domain 1"/>
    <property type="match status" value="1"/>
</dbReference>
<comment type="subcellular location">
    <subcellularLocation>
        <location evidence="1 5">Cytoplasm</location>
    </subcellularLocation>
</comment>
<dbReference type="SUPFAM" id="SSF54373">
    <property type="entry name" value="FAD-linked reductases, C-terminal domain"/>
    <property type="match status" value="1"/>
</dbReference>
<dbReference type="PANTHER" id="PTHR11787:SF4">
    <property type="entry name" value="CHM, RAB ESCORT PROTEIN 1"/>
    <property type="match status" value="1"/>
</dbReference>
<proteinExistence type="inferred from homology"/>
<sequence length="567" mass="61085">MAADTETPPSSSSSSLQSQYPTIDPTTFDLIVCGTGLPESLLAAAAASAAKSVLHLDPNPFYGSHFTSLSLASLSSFLELPPSSHDSSPLPHPPAAAAEDSSTYEAVDVRRLRLYSDVETSGNFPEPSKGFLVDLPGPRILYCADAMVDLLLRSGASHHVEFKSVDATLIFWEGKLCAVPDSRQAIFRDRTLGLAEKNQMMKFLKLVQGHIDSDQCGNGGTAEEDGFVRIPAEDLEMPFADFLRSKRLPPKIRAMILYAITLADYDQENAESSKKLIVTKDGIESLALYTKSVARFPNALGAFIYPIYGHGELPQAFCRCAAVKGALYVLHMPVCALLFDKETGTYKGVKLASGQDIFSHQVVMDPSFEVPSSISPPNLACEGLNASSLSGRVAKGVCITGSSILPDSSNVLVIFPPKSLYSDQTTTIQVLQLSSNVAVCPPGLFLVYLSTPCDDAISGKKHINGAMNALFHVTNVDGPVPCNLSIETEGSEGENKPALKWSLVYSQELKQASFGAVCSSPMPDENLDYRNILETTKKLFTTMYPEEEFFPAIPASDNAEDDSSLPE</sequence>
<dbReference type="PANTHER" id="PTHR11787">
    <property type="entry name" value="RAB GDP-DISSOCIATION INHIBITOR"/>
    <property type="match status" value="1"/>
</dbReference>
<keyword evidence="4 5" id="KW-0963">Cytoplasm</keyword>
<comment type="caution">
    <text evidence="7">The sequence shown here is derived from an EMBL/GenBank/DDBJ whole genome shotgun (WGS) entry which is preliminary data.</text>
</comment>
<comment type="function">
    <text evidence="5">Substrate-binding subunit of the Rab geranylgeranyltransferase (GGTase) complex. Binds unprenylated Rab proteins.</text>
</comment>
<evidence type="ECO:0000256" key="2">
    <source>
        <dbReference type="ARBA" id="ARBA00005593"/>
    </source>
</evidence>
<organism evidence="7 8">
    <name type="scientific">Ensete ventricosum</name>
    <name type="common">Abyssinian banana</name>
    <name type="synonym">Musa ensete</name>
    <dbReference type="NCBI Taxonomy" id="4639"/>
    <lineage>
        <taxon>Eukaryota</taxon>
        <taxon>Viridiplantae</taxon>
        <taxon>Streptophyta</taxon>
        <taxon>Embryophyta</taxon>
        <taxon>Tracheophyta</taxon>
        <taxon>Spermatophyta</taxon>
        <taxon>Magnoliopsida</taxon>
        <taxon>Liliopsida</taxon>
        <taxon>Zingiberales</taxon>
        <taxon>Musaceae</taxon>
        <taxon>Ensete</taxon>
    </lineage>
</organism>
<dbReference type="SUPFAM" id="SSF51905">
    <property type="entry name" value="FAD/NAD(P)-binding domain"/>
    <property type="match status" value="1"/>
</dbReference>
<keyword evidence="3 5" id="KW-0343">GTPase activation</keyword>
<dbReference type="Gene3D" id="3.50.50.60">
    <property type="entry name" value="FAD/NAD(P)-binding domain"/>
    <property type="match status" value="1"/>
</dbReference>
<comment type="similarity">
    <text evidence="2 5">Belongs to the Rab GDI family.</text>
</comment>
<feature type="region of interest" description="Disordered" evidence="6">
    <location>
        <begin position="1"/>
        <end position="20"/>
    </location>
</feature>
<dbReference type="AlphaFoldDB" id="A0AAV8QMT8"/>
<dbReference type="GO" id="GO:0006886">
    <property type="term" value="P:intracellular protein transport"/>
    <property type="evidence" value="ECO:0007669"/>
    <property type="project" value="InterPro"/>
</dbReference>
<dbReference type="GO" id="GO:0005092">
    <property type="term" value="F:GDP-dissociation inhibitor activity"/>
    <property type="evidence" value="ECO:0007669"/>
    <property type="project" value="InterPro"/>
</dbReference>
<evidence type="ECO:0000256" key="3">
    <source>
        <dbReference type="ARBA" id="ARBA00022468"/>
    </source>
</evidence>
<dbReference type="InterPro" id="IPR036188">
    <property type="entry name" value="FAD/NAD-bd_sf"/>
</dbReference>
<protein>
    <recommendedName>
        <fullName evidence="5">Rab escort protein 1</fullName>
    </recommendedName>
</protein>
<dbReference type="GO" id="GO:0005968">
    <property type="term" value="C:Rab-protein geranylgeranyltransferase complex"/>
    <property type="evidence" value="ECO:0007669"/>
    <property type="project" value="UniProtKB-UniRule"/>
</dbReference>
<dbReference type="EMBL" id="JAQQAF010000006">
    <property type="protein sequence ID" value="KAJ8477392.1"/>
    <property type="molecule type" value="Genomic_DNA"/>
</dbReference>
<feature type="compositionally biased region" description="Low complexity" evidence="6">
    <location>
        <begin position="83"/>
        <end position="100"/>
    </location>
</feature>
<dbReference type="Pfam" id="PF00996">
    <property type="entry name" value="GDI"/>
    <property type="match status" value="2"/>
</dbReference>
<dbReference type="GO" id="GO:0007264">
    <property type="term" value="P:small GTPase-mediated signal transduction"/>
    <property type="evidence" value="ECO:0007669"/>
    <property type="project" value="UniProtKB-UniRule"/>
</dbReference>
<dbReference type="GO" id="GO:0005096">
    <property type="term" value="F:GTPase activator activity"/>
    <property type="evidence" value="ECO:0007669"/>
    <property type="project" value="UniProtKB-UniRule"/>
</dbReference>
<evidence type="ECO:0000256" key="4">
    <source>
        <dbReference type="ARBA" id="ARBA00022490"/>
    </source>
</evidence>
<gene>
    <name evidence="7" type="ORF">OPV22_021119</name>
</gene>
<dbReference type="InterPro" id="IPR018203">
    <property type="entry name" value="GDP_dissociation_inhibitor"/>
</dbReference>
<reference evidence="7 8" key="1">
    <citation type="submission" date="2022-12" db="EMBL/GenBank/DDBJ databases">
        <title>Chromosome-scale assembly of the Ensete ventricosum genome.</title>
        <authorList>
            <person name="Dussert Y."/>
            <person name="Stocks J."/>
            <person name="Wendawek A."/>
            <person name="Woldeyes F."/>
            <person name="Nichols R.A."/>
            <person name="Borrell J.S."/>
        </authorList>
    </citation>
    <scope>NUCLEOTIDE SEQUENCE [LARGE SCALE GENOMIC DNA]</scope>
    <source>
        <strain evidence="8">cv. Maze</strain>
        <tissue evidence="7">Seeds</tissue>
    </source>
</reference>
<evidence type="ECO:0000256" key="1">
    <source>
        <dbReference type="ARBA" id="ARBA00004496"/>
    </source>
</evidence>
<dbReference type="GO" id="GO:0005829">
    <property type="term" value="C:cytosol"/>
    <property type="evidence" value="ECO:0007669"/>
    <property type="project" value="TreeGrafter"/>
</dbReference>
<dbReference type="GO" id="GO:0005634">
    <property type="term" value="C:nucleus"/>
    <property type="evidence" value="ECO:0007669"/>
    <property type="project" value="TreeGrafter"/>
</dbReference>
<dbReference type="Proteomes" id="UP001222027">
    <property type="component" value="Unassembled WGS sequence"/>
</dbReference>
<dbReference type="GO" id="GO:0016192">
    <property type="term" value="P:vesicle-mediated transport"/>
    <property type="evidence" value="ECO:0007669"/>
    <property type="project" value="TreeGrafter"/>
</dbReference>
<evidence type="ECO:0000256" key="6">
    <source>
        <dbReference type="SAM" id="MobiDB-lite"/>
    </source>
</evidence>
<evidence type="ECO:0000256" key="5">
    <source>
        <dbReference type="PIRNR" id="PIRNR016550"/>
    </source>
</evidence>
<evidence type="ECO:0000313" key="7">
    <source>
        <dbReference type="EMBL" id="KAJ8477392.1"/>
    </source>
</evidence>
<accession>A0AAV8QMT8</accession>
<feature type="compositionally biased region" description="Low complexity" evidence="6">
    <location>
        <begin position="10"/>
        <end position="19"/>
    </location>
</feature>
<name>A0AAV8QMT8_ENSVE</name>
<dbReference type="PIRSF" id="PIRSF016550">
    <property type="entry name" value="Rab_ger_ger_transf_A_euk"/>
    <property type="match status" value="1"/>
</dbReference>
<keyword evidence="8" id="KW-1185">Reference proteome</keyword>
<evidence type="ECO:0000313" key="8">
    <source>
        <dbReference type="Proteomes" id="UP001222027"/>
    </source>
</evidence>
<dbReference type="PRINTS" id="PR00891">
    <property type="entry name" value="RABGDIREP"/>
</dbReference>
<dbReference type="InterPro" id="IPR001738">
    <property type="entry name" value="Rab_escort"/>
</dbReference>